<evidence type="ECO:0000259" key="6">
    <source>
        <dbReference type="Pfam" id="PF00924"/>
    </source>
</evidence>
<dbReference type="RefSeq" id="WP_114705437.1">
    <property type="nucleotide sequence ID" value="NZ_QDKL01000001.1"/>
</dbReference>
<feature type="domain" description="Mechanosensitive ion channel MscS" evidence="6">
    <location>
        <begin position="99"/>
        <end position="169"/>
    </location>
</feature>
<evidence type="ECO:0000256" key="1">
    <source>
        <dbReference type="ARBA" id="ARBA00004370"/>
    </source>
</evidence>
<feature type="transmembrane region" description="Helical" evidence="5">
    <location>
        <begin position="18"/>
        <end position="38"/>
    </location>
</feature>
<evidence type="ECO:0000256" key="2">
    <source>
        <dbReference type="ARBA" id="ARBA00022692"/>
    </source>
</evidence>
<keyword evidence="2 5" id="KW-0812">Transmembrane</keyword>
<accession>A0ABY0IMM6</accession>
<evidence type="ECO:0000256" key="4">
    <source>
        <dbReference type="ARBA" id="ARBA00023136"/>
    </source>
</evidence>
<gene>
    <name evidence="7" type="ORF">DAY19_01600</name>
</gene>
<evidence type="ECO:0000313" key="8">
    <source>
        <dbReference type="Proteomes" id="UP000443582"/>
    </source>
</evidence>
<evidence type="ECO:0000313" key="7">
    <source>
        <dbReference type="EMBL" id="RZF22492.1"/>
    </source>
</evidence>
<feature type="transmembrane region" description="Helical" evidence="5">
    <location>
        <begin position="52"/>
        <end position="73"/>
    </location>
</feature>
<protein>
    <submittedName>
        <fullName evidence="7">Mechanosensitive ion channel family protein</fullName>
    </submittedName>
</protein>
<keyword evidence="8" id="KW-1185">Reference proteome</keyword>
<organism evidence="7 8">
    <name type="scientific">Halobacteriovorax vibrionivorans</name>
    <dbReference type="NCBI Taxonomy" id="2152716"/>
    <lineage>
        <taxon>Bacteria</taxon>
        <taxon>Pseudomonadati</taxon>
        <taxon>Bdellovibrionota</taxon>
        <taxon>Bacteriovoracia</taxon>
        <taxon>Bacteriovoracales</taxon>
        <taxon>Halobacteriovoraceae</taxon>
        <taxon>Halobacteriovorax</taxon>
    </lineage>
</organism>
<keyword evidence="4 5" id="KW-0472">Membrane</keyword>
<dbReference type="InterPro" id="IPR023408">
    <property type="entry name" value="MscS_beta-dom_sf"/>
</dbReference>
<dbReference type="Pfam" id="PF00924">
    <property type="entry name" value="MS_channel_2nd"/>
    <property type="match status" value="1"/>
</dbReference>
<comment type="subcellular location">
    <subcellularLocation>
        <location evidence="1">Membrane</location>
    </subcellularLocation>
</comment>
<dbReference type="InterPro" id="IPR010920">
    <property type="entry name" value="LSM_dom_sf"/>
</dbReference>
<dbReference type="InterPro" id="IPR006685">
    <property type="entry name" value="MscS_channel_2nd"/>
</dbReference>
<dbReference type="PANTHER" id="PTHR30566:SF27">
    <property type="entry name" value="MECHANOSENSITIVE ION CHANNEL PROTEIN"/>
    <property type="match status" value="1"/>
</dbReference>
<dbReference type="SUPFAM" id="SSF50182">
    <property type="entry name" value="Sm-like ribonucleoproteins"/>
    <property type="match status" value="1"/>
</dbReference>
<feature type="transmembrane region" description="Helical" evidence="5">
    <location>
        <begin position="79"/>
        <end position="97"/>
    </location>
</feature>
<dbReference type="PANTHER" id="PTHR30566">
    <property type="entry name" value="YNAI-RELATED MECHANOSENSITIVE ION CHANNEL"/>
    <property type="match status" value="1"/>
</dbReference>
<dbReference type="Proteomes" id="UP000443582">
    <property type="component" value="Unassembled WGS sequence"/>
</dbReference>
<keyword evidence="3 5" id="KW-1133">Transmembrane helix</keyword>
<name>A0ABY0IMM6_9BACT</name>
<comment type="caution">
    <text evidence="7">The sequence shown here is derived from an EMBL/GenBank/DDBJ whole genome shotgun (WGS) entry which is preliminary data.</text>
</comment>
<sequence length="275" mass="31625">MKLENIFINANGEIKKSVYLVLLIILFYFINHFVSFVLKKTKSVSTEQKRRYVVNTNISLTILFAFIALYIYSAEIKNLAFSLAAVLVAIVLITKEFSLNLIGGIYKTFSGGFIIGDAIEVDGRRGSVIDRDLFTTTLLEFGPNKNSHNFTGRSIIIPNSVFLSCKVTNETFLKSYVLHSFNIILDPHDDWEKAEQILLERADFYCSEYFEVAQRALNKLFTKSHLETPLLKPRVQITFNSKEEIELNVRITAPFRTKGTVEQKIIKDFMREFYN</sequence>
<dbReference type="Gene3D" id="2.30.30.60">
    <property type="match status" value="1"/>
</dbReference>
<dbReference type="EMBL" id="QDKL01000001">
    <property type="protein sequence ID" value="RZF22492.1"/>
    <property type="molecule type" value="Genomic_DNA"/>
</dbReference>
<proteinExistence type="predicted"/>
<evidence type="ECO:0000256" key="5">
    <source>
        <dbReference type="SAM" id="Phobius"/>
    </source>
</evidence>
<evidence type="ECO:0000256" key="3">
    <source>
        <dbReference type="ARBA" id="ARBA00022989"/>
    </source>
</evidence>
<reference evidence="8" key="1">
    <citation type="journal article" date="2019" name="Int. J. Syst. Evol. Microbiol.">
        <title>Halobacteriovorax valvorus sp. nov., a novel prokaryotic predator isolated from coastal seawater of China.</title>
        <authorList>
            <person name="Chen M.-X."/>
        </authorList>
    </citation>
    <scope>NUCLEOTIDE SEQUENCE [LARGE SCALE GENOMIC DNA]</scope>
    <source>
        <strain evidence="8">BL9</strain>
    </source>
</reference>